<dbReference type="AlphaFoldDB" id="A0AAV7RLG3"/>
<organism evidence="1 2">
    <name type="scientific">Pleurodeles waltl</name>
    <name type="common">Iberian ribbed newt</name>
    <dbReference type="NCBI Taxonomy" id="8319"/>
    <lineage>
        <taxon>Eukaryota</taxon>
        <taxon>Metazoa</taxon>
        <taxon>Chordata</taxon>
        <taxon>Craniata</taxon>
        <taxon>Vertebrata</taxon>
        <taxon>Euteleostomi</taxon>
        <taxon>Amphibia</taxon>
        <taxon>Batrachia</taxon>
        <taxon>Caudata</taxon>
        <taxon>Salamandroidea</taxon>
        <taxon>Salamandridae</taxon>
        <taxon>Pleurodelinae</taxon>
        <taxon>Pleurodeles</taxon>
    </lineage>
</organism>
<keyword evidence="2" id="KW-1185">Reference proteome</keyword>
<gene>
    <name evidence="1" type="ORF">NDU88_006388</name>
</gene>
<evidence type="ECO:0000313" key="1">
    <source>
        <dbReference type="EMBL" id="KAJ1153629.1"/>
    </source>
</evidence>
<dbReference type="Proteomes" id="UP001066276">
    <property type="component" value="Chromosome 5"/>
</dbReference>
<comment type="caution">
    <text evidence="1">The sequence shown here is derived from an EMBL/GenBank/DDBJ whole genome shotgun (WGS) entry which is preliminary data.</text>
</comment>
<proteinExistence type="predicted"/>
<reference evidence="1" key="1">
    <citation type="journal article" date="2022" name="bioRxiv">
        <title>Sequencing and chromosome-scale assembly of the giantPleurodeles waltlgenome.</title>
        <authorList>
            <person name="Brown T."/>
            <person name="Elewa A."/>
            <person name="Iarovenko S."/>
            <person name="Subramanian E."/>
            <person name="Araus A.J."/>
            <person name="Petzold A."/>
            <person name="Susuki M."/>
            <person name="Suzuki K.-i.T."/>
            <person name="Hayashi T."/>
            <person name="Toyoda A."/>
            <person name="Oliveira C."/>
            <person name="Osipova E."/>
            <person name="Leigh N.D."/>
            <person name="Simon A."/>
            <person name="Yun M.H."/>
        </authorList>
    </citation>
    <scope>NUCLEOTIDE SEQUENCE</scope>
    <source>
        <strain evidence="1">20211129_DDA</strain>
        <tissue evidence="1">Liver</tissue>
    </source>
</reference>
<protein>
    <submittedName>
        <fullName evidence="1">Uncharacterized protein</fullName>
    </submittedName>
</protein>
<sequence>MDAALARSALAPDNAKLGPVKEERVDAVQRCYNHPHVARPPRLEEKGYRTCGLEHRIPGVCPAKGKNYSKCVKPNEFA</sequence>
<accession>A0AAV7RLG3</accession>
<evidence type="ECO:0000313" key="2">
    <source>
        <dbReference type="Proteomes" id="UP001066276"/>
    </source>
</evidence>
<dbReference type="EMBL" id="JANPWB010000009">
    <property type="protein sequence ID" value="KAJ1153629.1"/>
    <property type="molecule type" value="Genomic_DNA"/>
</dbReference>
<name>A0AAV7RLG3_PLEWA</name>